<feature type="compositionally biased region" description="Low complexity" evidence="1">
    <location>
        <begin position="39"/>
        <end position="57"/>
    </location>
</feature>
<comment type="caution">
    <text evidence="4">The sequence shown here is derived from an EMBL/GenBank/DDBJ whole genome shotgun (WGS) entry which is preliminary data.</text>
</comment>
<reference evidence="4" key="2">
    <citation type="submission" date="2020-09" db="EMBL/GenBank/DDBJ databases">
        <authorList>
            <person name="Sun Q."/>
            <person name="Ohkuma M."/>
        </authorList>
    </citation>
    <scope>NUCLEOTIDE SEQUENCE</scope>
    <source>
        <strain evidence="4">JCM 5016</strain>
    </source>
</reference>
<gene>
    <name evidence="4" type="ORF">GCM10010389_32820</name>
</gene>
<dbReference type="PROSITE" id="PS51257">
    <property type="entry name" value="PROKAR_LIPOPROTEIN"/>
    <property type="match status" value="1"/>
</dbReference>
<evidence type="ECO:0000259" key="3">
    <source>
        <dbReference type="Pfam" id="PF03713"/>
    </source>
</evidence>
<dbReference type="PANTHER" id="PTHR36933">
    <property type="entry name" value="SLL0788 PROTEIN"/>
    <property type="match status" value="1"/>
</dbReference>
<sequence length="265" mass="27206">MTSRHSRRHRGAVLTAAATVTAALVLAGCGGASTPSAHSGHGTTAMASSGSSATAAARQGGHNAQDVTFAQGMIPHHRQAVAMADLAVSRAGSQEVKDLAARIRKAQDPEIATMSGWLKTWGETVPGASASAMPSMSDMPGMDHSGGSMPGMDHSGGSMPGMDHSGGSMPGMDHSGESMPGMDHTGGSMPGMMSDADMRRLEKLSGAAFDTAFLQMMIRHHEGAVAMARTEQAKGAYGPARNLAKSIVATQSAEITEMRKLLGKH</sequence>
<evidence type="ECO:0000313" key="5">
    <source>
        <dbReference type="Proteomes" id="UP000623010"/>
    </source>
</evidence>
<keyword evidence="5" id="KW-1185">Reference proteome</keyword>
<dbReference type="Proteomes" id="UP000623010">
    <property type="component" value="Unassembled WGS sequence"/>
</dbReference>
<dbReference type="RefSeq" id="WP_190058170.1">
    <property type="nucleotide sequence ID" value="NZ_BMWH01000012.1"/>
</dbReference>
<dbReference type="Pfam" id="PF03713">
    <property type="entry name" value="DUF305"/>
    <property type="match status" value="1"/>
</dbReference>
<feature type="signal peptide" evidence="2">
    <location>
        <begin position="1"/>
        <end position="27"/>
    </location>
</feature>
<keyword evidence="4" id="KW-0449">Lipoprotein</keyword>
<reference evidence="4" key="1">
    <citation type="journal article" date="2014" name="Int. J. Syst. Evol. Microbiol.">
        <title>Complete genome sequence of Corynebacterium casei LMG S-19264T (=DSM 44701T), isolated from a smear-ripened cheese.</title>
        <authorList>
            <consortium name="US DOE Joint Genome Institute (JGI-PGF)"/>
            <person name="Walter F."/>
            <person name="Albersmeier A."/>
            <person name="Kalinowski J."/>
            <person name="Ruckert C."/>
        </authorList>
    </citation>
    <scope>NUCLEOTIDE SEQUENCE</scope>
    <source>
        <strain evidence="4">JCM 5016</strain>
    </source>
</reference>
<dbReference type="Gene3D" id="1.20.1260.10">
    <property type="match status" value="1"/>
</dbReference>
<evidence type="ECO:0000256" key="1">
    <source>
        <dbReference type="SAM" id="MobiDB-lite"/>
    </source>
</evidence>
<accession>A0A918VF05</accession>
<dbReference type="InterPro" id="IPR005183">
    <property type="entry name" value="DUF305_CopM-like"/>
</dbReference>
<evidence type="ECO:0000256" key="2">
    <source>
        <dbReference type="SAM" id="SignalP"/>
    </source>
</evidence>
<protein>
    <submittedName>
        <fullName evidence="4">Lipoprotein</fullName>
    </submittedName>
</protein>
<evidence type="ECO:0000313" key="4">
    <source>
        <dbReference type="EMBL" id="GGZ91750.1"/>
    </source>
</evidence>
<dbReference type="AlphaFoldDB" id="A0A918VF05"/>
<feature type="region of interest" description="Disordered" evidence="1">
    <location>
        <begin position="147"/>
        <end position="169"/>
    </location>
</feature>
<feature type="region of interest" description="Disordered" evidence="1">
    <location>
        <begin position="33"/>
        <end position="62"/>
    </location>
</feature>
<dbReference type="PANTHER" id="PTHR36933:SF1">
    <property type="entry name" value="SLL0788 PROTEIN"/>
    <property type="match status" value="1"/>
</dbReference>
<proteinExistence type="predicted"/>
<feature type="chain" id="PRO_5038864439" evidence="2">
    <location>
        <begin position="28"/>
        <end position="265"/>
    </location>
</feature>
<organism evidence="4 5">
    <name type="scientific">Streptomyces echinoruber</name>
    <dbReference type="NCBI Taxonomy" id="68898"/>
    <lineage>
        <taxon>Bacteria</taxon>
        <taxon>Bacillati</taxon>
        <taxon>Actinomycetota</taxon>
        <taxon>Actinomycetes</taxon>
        <taxon>Kitasatosporales</taxon>
        <taxon>Streptomycetaceae</taxon>
        <taxon>Streptomyces</taxon>
    </lineage>
</organism>
<feature type="domain" description="DUF305" evidence="3">
    <location>
        <begin position="66"/>
        <end position="262"/>
    </location>
</feature>
<name>A0A918VF05_9ACTN</name>
<dbReference type="InterPro" id="IPR012347">
    <property type="entry name" value="Ferritin-like"/>
</dbReference>
<keyword evidence="2" id="KW-0732">Signal</keyword>
<dbReference type="EMBL" id="BMWH01000012">
    <property type="protein sequence ID" value="GGZ91750.1"/>
    <property type="molecule type" value="Genomic_DNA"/>
</dbReference>